<dbReference type="Gene3D" id="1.50.10.10">
    <property type="match status" value="1"/>
</dbReference>
<gene>
    <name evidence="6" type="ORF">CTheo_2784</name>
</gene>
<dbReference type="OrthoDB" id="3542292at2759"/>
<dbReference type="InterPro" id="IPR001661">
    <property type="entry name" value="Glyco_hydro_37"/>
</dbReference>
<dbReference type="SUPFAM" id="SSF48208">
    <property type="entry name" value="Six-hairpin glycosidases"/>
    <property type="match status" value="1"/>
</dbReference>
<dbReference type="Pfam" id="PF01204">
    <property type="entry name" value="Trehalase"/>
    <property type="match status" value="2"/>
</dbReference>
<keyword evidence="2 4" id="KW-0378">Hydrolase</keyword>
<feature type="signal peptide" evidence="5">
    <location>
        <begin position="1"/>
        <end position="19"/>
    </location>
</feature>
<dbReference type="InterPro" id="IPR012341">
    <property type="entry name" value="6hp_glycosidase-like_sf"/>
</dbReference>
<keyword evidence="5" id="KW-0732">Signal</keyword>
<evidence type="ECO:0000313" key="7">
    <source>
        <dbReference type="Proteomes" id="UP000383932"/>
    </source>
</evidence>
<dbReference type="PRINTS" id="PR00744">
    <property type="entry name" value="GLHYDRLASE37"/>
</dbReference>
<evidence type="ECO:0000313" key="6">
    <source>
        <dbReference type="EMBL" id="KAB5593815.1"/>
    </source>
</evidence>
<evidence type="ECO:0000256" key="4">
    <source>
        <dbReference type="RuleBase" id="RU361180"/>
    </source>
</evidence>
<organism evidence="6 7">
    <name type="scientific">Ceratobasidium theobromae</name>
    <dbReference type="NCBI Taxonomy" id="1582974"/>
    <lineage>
        <taxon>Eukaryota</taxon>
        <taxon>Fungi</taxon>
        <taxon>Dikarya</taxon>
        <taxon>Basidiomycota</taxon>
        <taxon>Agaricomycotina</taxon>
        <taxon>Agaricomycetes</taxon>
        <taxon>Cantharellales</taxon>
        <taxon>Ceratobasidiaceae</taxon>
        <taxon>Ceratobasidium</taxon>
    </lineage>
</organism>
<feature type="chain" id="PRO_5024378780" description="Trehalase" evidence="5">
    <location>
        <begin position="20"/>
        <end position="802"/>
    </location>
</feature>
<name>A0A5N5QPW9_9AGAM</name>
<dbReference type="EC" id="3.2.1.28" evidence="4"/>
<comment type="caution">
    <text evidence="6">The sequence shown here is derived from an EMBL/GenBank/DDBJ whole genome shotgun (WGS) entry which is preliminary data.</text>
</comment>
<sequence>MRRAVATWIALVLFGLSKASPLKLSRGSIILNDRVKYHAHALNVGMCRRRSNPQRVLVVPGPEVISRFSVCQGRNEFGELISDTSGSVYCNGTLLHLWNDARDHFGDSKTFVDRASNMSGAQINDILHNMLSERSFTVSEFLRDMNANFKLNPPGEELREYDNSRFPHTPSVVLDIRPQARVFRAWTKIVHHYWNNLDRTMIQNCFNDDTNNIEARLLPGPGSPPAQRTKPSDYSLEFKEQCATSIIRLEHPFVIAGGRFREQYYWDSFFVMEGLLAANMTYLARTTLLNFMDEIRSYGFIPNGGRYELFMGRVGSCSPPNRKYYLNRSQPPLFIHMLHAYVHNTNDTAVLHGALPLAEKELRWWKENRSTNVRSSRNATTTHLVYHYNVRSDGPRPESYAEDWITAWCGDTPPTLEDESEIYSELASGAESGWDYTARWMGDPESLPEDRIEQMRKVRIRRLIPVDLNSILYRCHVLMAELYQRAVNDESPYAWQHKQRHEKAASRLKTAILDLHWDEAKVGFYDFVLDDLAFSDGSRTGRTGTFWSGAAFAPFWSGIWPESVRVSQSKMMEAFAGMRDLLKRYEGPLPATLTKSGQQWDFPNAWPPLQYIAIKALKNIPYNLSTQGTSTFAKVETPKHQLGVKYSDLPTMDGENITGKELDDATSSSWRNVMLKELAMRYMTAAFCNWNITGKLRDDDIETIVQENPREDMWLNQFPGAMYEKLNTWDVTRSGHGGEYEIQTGFGWTNGVAIWIARILGTKLDNPICPVLVPEQGSSRLNRVYAIPPPPDEIVFHSQLGG</sequence>
<dbReference type="PROSITE" id="PS00928">
    <property type="entry name" value="TREHALASE_2"/>
    <property type="match status" value="1"/>
</dbReference>
<dbReference type="EMBL" id="SSOP01000030">
    <property type="protein sequence ID" value="KAB5593815.1"/>
    <property type="molecule type" value="Genomic_DNA"/>
</dbReference>
<dbReference type="InterPro" id="IPR018232">
    <property type="entry name" value="Glyco_hydro_37_CS"/>
</dbReference>
<dbReference type="AlphaFoldDB" id="A0A5N5QPW9"/>
<accession>A0A5N5QPW9</accession>
<evidence type="ECO:0000256" key="1">
    <source>
        <dbReference type="ARBA" id="ARBA00005615"/>
    </source>
</evidence>
<dbReference type="Proteomes" id="UP000383932">
    <property type="component" value="Unassembled WGS sequence"/>
</dbReference>
<dbReference type="GO" id="GO:0004555">
    <property type="term" value="F:alpha,alpha-trehalase activity"/>
    <property type="evidence" value="ECO:0007669"/>
    <property type="project" value="UniProtKB-EC"/>
</dbReference>
<dbReference type="PANTHER" id="PTHR23403:SF1">
    <property type="entry name" value="TREHALASE"/>
    <property type="match status" value="1"/>
</dbReference>
<comment type="similarity">
    <text evidence="1 4">Belongs to the glycosyl hydrolase 37 family.</text>
</comment>
<dbReference type="PANTHER" id="PTHR23403">
    <property type="entry name" value="TREHALASE"/>
    <property type="match status" value="1"/>
</dbReference>
<proteinExistence type="inferred from homology"/>
<protein>
    <recommendedName>
        <fullName evidence="4">Trehalase</fullName>
        <ecNumber evidence="4">3.2.1.28</ecNumber>
    </recommendedName>
    <alternativeName>
        <fullName evidence="4">Alpha-trehalose glucohydrolase</fullName>
    </alternativeName>
</protein>
<comment type="catalytic activity">
    <reaction evidence="4">
        <text>alpha,alpha-trehalose + H2O = alpha-D-glucose + beta-D-glucose</text>
        <dbReference type="Rhea" id="RHEA:32675"/>
        <dbReference type="ChEBI" id="CHEBI:15377"/>
        <dbReference type="ChEBI" id="CHEBI:15903"/>
        <dbReference type="ChEBI" id="CHEBI:16551"/>
        <dbReference type="ChEBI" id="CHEBI:17925"/>
        <dbReference type="EC" id="3.2.1.28"/>
    </reaction>
</comment>
<evidence type="ECO:0000256" key="5">
    <source>
        <dbReference type="SAM" id="SignalP"/>
    </source>
</evidence>
<evidence type="ECO:0000256" key="3">
    <source>
        <dbReference type="ARBA" id="ARBA00023295"/>
    </source>
</evidence>
<dbReference type="GO" id="GO:0005993">
    <property type="term" value="P:trehalose catabolic process"/>
    <property type="evidence" value="ECO:0007669"/>
    <property type="project" value="TreeGrafter"/>
</dbReference>
<reference evidence="6 7" key="1">
    <citation type="journal article" date="2019" name="Fungal Biol. Biotechnol.">
        <title>Draft genome sequence of fastidious pathogen Ceratobasidium theobromae, which causes vascular-streak dieback in Theobroma cacao.</title>
        <authorList>
            <person name="Ali S.S."/>
            <person name="Asman A."/>
            <person name="Shao J."/>
            <person name="Firmansyah A.P."/>
            <person name="Susilo A.W."/>
            <person name="Rosmana A."/>
            <person name="McMahon P."/>
            <person name="Junaid M."/>
            <person name="Guest D."/>
            <person name="Kheng T.Y."/>
            <person name="Meinhardt L.W."/>
            <person name="Bailey B.A."/>
        </authorList>
    </citation>
    <scope>NUCLEOTIDE SEQUENCE [LARGE SCALE GENOMIC DNA]</scope>
    <source>
        <strain evidence="6 7">CT2</strain>
    </source>
</reference>
<keyword evidence="7" id="KW-1185">Reference proteome</keyword>
<keyword evidence="3 4" id="KW-0326">Glycosidase</keyword>
<evidence type="ECO:0000256" key="2">
    <source>
        <dbReference type="ARBA" id="ARBA00022801"/>
    </source>
</evidence>
<dbReference type="InterPro" id="IPR008928">
    <property type="entry name" value="6-hairpin_glycosidase_sf"/>
</dbReference>